<dbReference type="OrthoDB" id="7067112at2"/>
<keyword evidence="1" id="KW-0732">Signal</keyword>
<dbReference type="AlphaFoldDB" id="A0A2J0U5Z9"/>
<evidence type="ECO:0000256" key="1">
    <source>
        <dbReference type="SAM" id="SignalP"/>
    </source>
</evidence>
<dbReference type="RefSeq" id="WP_100442192.1">
    <property type="nucleotide sequence ID" value="NZ_CBCPIZ010000027.1"/>
</dbReference>
<protein>
    <recommendedName>
        <fullName evidence="4">Lipoprotein</fullName>
    </recommendedName>
</protein>
<evidence type="ECO:0000313" key="2">
    <source>
        <dbReference type="EMBL" id="PJL24329.1"/>
    </source>
</evidence>
<feature type="chain" id="PRO_5014352056" description="Lipoprotein" evidence="1">
    <location>
        <begin position="20"/>
        <end position="249"/>
    </location>
</feature>
<name>A0A2J0U5Z9_STEMA</name>
<organism evidence="2 3">
    <name type="scientific">Stenotrophomonas maltophilia</name>
    <name type="common">Pseudomonas maltophilia</name>
    <name type="synonym">Xanthomonas maltophilia</name>
    <dbReference type="NCBI Taxonomy" id="40324"/>
    <lineage>
        <taxon>Bacteria</taxon>
        <taxon>Pseudomonadati</taxon>
        <taxon>Pseudomonadota</taxon>
        <taxon>Gammaproteobacteria</taxon>
        <taxon>Lysobacterales</taxon>
        <taxon>Lysobacteraceae</taxon>
        <taxon>Stenotrophomonas</taxon>
        <taxon>Stenotrophomonas maltophilia group</taxon>
    </lineage>
</organism>
<proteinExistence type="predicted"/>
<feature type="signal peptide" evidence="1">
    <location>
        <begin position="1"/>
        <end position="19"/>
    </location>
</feature>
<reference evidence="2 3" key="1">
    <citation type="journal article" date="2017" name="Front. Microbiol.">
        <title>Double-Face Meets the Bacterial World: The Opportunistic Pathogen Stenotrophomonas maltophilia.</title>
        <authorList>
            <person name="Lira F."/>
            <person name="Berg G."/>
            <person name="Martinez J.L."/>
        </authorList>
    </citation>
    <scope>NUCLEOTIDE SEQUENCE [LARGE SCALE GENOMIC DNA]</scope>
    <source>
        <strain evidence="2 3">EA1</strain>
    </source>
</reference>
<sequence>MKKRLIVTGLACLMLVACANPKNTVIPQDVDQLATIKPELEKLTPEEQQLAAAYIVRVTLTSKMAGVFGGKEGQGIPPGMTLGKAVEEQRRFVEERKAEEARQATLKAELEARREAAMKPLREAVTVTVVSKGIEVQRSHGITTDELLVVDFGYQNNTGKDIAGVKGYVSVRDLFGEEISGFAITNDVTIPAGQSVIWQGSRSVRFAQTQSNDRKLASLDESKYTVVWTPEAVVFVDGSSLTLPQDAAS</sequence>
<gene>
    <name evidence="2" type="ORF">B9Y64_20290</name>
</gene>
<dbReference type="EMBL" id="NEQV01000008">
    <property type="protein sequence ID" value="PJL24329.1"/>
    <property type="molecule type" value="Genomic_DNA"/>
</dbReference>
<dbReference type="PROSITE" id="PS51257">
    <property type="entry name" value="PROKAR_LIPOPROTEIN"/>
    <property type="match status" value="1"/>
</dbReference>
<comment type="caution">
    <text evidence="2">The sequence shown here is derived from an EMBL/GenBank/DDBJ whole genome shotgun (WGS) entry which is preliminary data.</text>
</comment>
<dbReference type="Proteomes" id="UP000230167">
    <property type="component" value="Unassembled WGS sequence"/>
</dbReference>
<accession>A0A2J0U5Z9</accession>
<evidence type="ECO:0008006" key="4">
    <source>
        <dbReference type="Google" id="ProtNLM"/>
    </source>
</evidence>
<evidence type="ECO:0000313" key="3">
    <source>
        <dbReference type="Proteomes" id="UP000230167"/>
    </source>
</evidence>